<dbReference type="InterPro" id="IPR051010">
    <property type="entry name" value="BCAA_transport"/>
</dbReference>
<dbReference type="Pfam" id="PF13458">
    <property type="entry name" value="Peripla_BP_6"/>
    <property type="match status" value="1"/>
</dbReference>
<reference evidence="5 6" key="1">
    <citation type="submission" date="2018-01" db="EMBL/GenBank/DDBJ databases">
        <title>The draft genome of an aniline degradation strain ANB-1.</title>
        <authorList>
            <person name="Zhang L."/>
            <person name="Jiang J."/>
        </authorList>
    </citation>
    <scope>NUCLEOTIDE SEQUENCE [LARGE SCALE GENOMIC DNA]</scope>
    <source>
        <strain evidence="5 6">ANB-1</strain>
    </source>
</reference>
<comment type="caution">
    <text evidence="5">The sequence shown here is derived from an EMBL/GenBank/DDBJ whole genome shotgun (WGS) entry which is preliminary data.</text>
</comment>
<protein>
    <submittedName>
        <fullName evidence="5">ABC transporter permease</fullName>
    </submittedName>
</protein>
<evidence type="ECO:0000259" key="4">
    <source>
        <dbReference type="Pfam" id="PF13458"/>
    </source>
</evidence>
<feature type="domain" description="Leucine-binding protein" evidence="4">
    <location>
        <begin position="29"/>
        <end position="366"/>
    </location>
</feature>
<evidence type="ECO:0000256" key="2">
    <source>
        <dbReference type="ARBA" id="ARBA00022729"/>
    </source>
</evidence>
<dbReference type="SUPFAM" id="SSF53822">
    <property type="entry name" value="Periplasmic binding protein-like I"/>
    <property type="match status" value="1"/>
</dbReference>
<keyword evidence="2 3" id="KW-0732">Signal</keyword>
<evidence type="ECO:0000256" key="1">
    <source>
        <dbReference type="ARBA" id="ARBA00010062"/>
    </source>
</evidence>
<dbReference type="EMBL" id="POQS01000002">
    <property type="protein sequence ID" value="PND34628.1"/>
    <property type="molecule type" value="Genomic_DNA"/>
</dbReference>
<dbReference type="Proteomes" id="UP000235994">
    <property type="component" value="Unassembled WGS sequence"/>
</dbReference>
<dbReference type="Gene3D" id="3.40.50.2300">
    <property type="match status" value="2"/>
</dbReference>
<dbReference type="InterPro" id="IPR028082">
    <property type="entry name" value="Peripla_BP_I"/>
</dbReference>
<dbReference type="RefSeq" id="WP_102772687.1">
    <property type="nucleotide sequence ID" value="NZ_POQS01000002.1"/>
</dbReference>
<evidence type="ECO:0000313" key="5">
    <source>
        <dbReference type="EMBL" id="PND34628.1"/>
    </source>
</evidence>
<dbReference type="CDD" id="cd06327">
    <property type="entry name" value="PBP1_SBP-like"/>
    <property type="match status" value="1"/>
</dbReference>
<accession>A0A2N8KMF7</accession>
<feature type="signal peptide" evidence="3">
    <location>
        <begin position="1"/>
        <end position="24"/>
    </location>
</feature>
<name>A0A2N8KMF7_9BURK</name>
<keyword evidence="6" id="KW-1185">Reference proteome</keyword>
<gene>
    <name evidence="5" type="ORF">C1I89_10645</name>
</gene>
<evidence type="ECO:0000256" key="3">
    <source>
        <dbReference type="SAM" id="SignalP"/>
    </source>
</evidence>
<dbReference type="PANTHER" id="PTHR30483:SF6">
    <property type="entry name" value="PERIPLASMIC BINDING PROTEIN OF ABC TRANSPORTER FOR NATURAL AMINO ACIDS"/>
    <property type="match status" value="1"/>
</dbReference>
<dbReference type="PANTHER" id="PTHR30483">
    <property type="entry name" value="LEUCINE-SPECIFIC-BINDING PROTEIN"/>
    <property type="match status" value="1"/>
</dbReference>
<dbReference type="InterPro" id="IPR028081">
    <property type="entry name" value="Leu-bd"/>
</dbReference>
<evidence type="ECO:0000313" key="6">
    <source>
        <dbReference type="Proteomes" id="UP000235994"/>
    </source>
</evidence>
<dbReference type="AlphaFoldDB" id="A0A2N8KMF7"/>
<sequence length="405" mass="43429">MGFSNKVKVIALAAGLSMAGVSQAQSPKPVNIGVMTDMSGLYSQIGGRGSVVAAQMAVDDFGGEIFGRPIKVLSADHLNKPDVAAARAREWVDRDGVVMMTDVLGSATGLAVQNLLAEKDFVIMNTGTATSAITNKNCSPYSTHWSYDTQAIAAASATATLAEQGDSWYFITADYAFGHMLQADSTKVLLKGGGKVVGTVKHPLNSGDFSSYILQAQASGAKVIVLANTGGDATNALRQAKEFGVIDAGQKVVPLLIFDSDIKALGLDAVQGVKYTTGFYWDFDDRTREWSKRFFAKHNAQASMVQAATYSATLNYLKAAKAVGSFDRDKVMAKLRETPVDDMFARNATLRDDGLLVHDMYMAQVKRPSESKSEWDIAKVIKVISGKDAFAPISESECPYLKNKS</sequence>
<feature type="chain" id="PRO_5014964390" evidence="3">
    <location>
        <begin position="25"/>
        <end position="405"/>
    </location>
</feature>
<proteinExistence type="inferred from homology"/>
<comment type="similarity">
    <text evidence="1">Belongs to the leucine-binding protein family.</text>
</comment>
<organism evidence="5 6">
    <name type="scientific">Achromobacter pulmonis</name>
    <dbReference type="NCBI Taxonomy" id="1389932"/>
    <lineage>
        <taxon>Bacteria</taxon>
        <taxon>Pseudomonadati</taxon>
        <taxon>Pseudomonadota</taxon>
        <taxon>Betaproteobacteria</taxon>
        <taxon>Burkholderiales</taxon>
        <taxon>Alcaligenaceae</taxon>
        <taxon>Achromobacter</taxon>
    </lineage>
</organism>